<feature type="domain" description="YcgL" evidence="2">
    <location>
        <begin position="1"/>
        <end position="85"/>
    </location>
</feature>
<keyword evidence="4" id="KW-1185">Reference proteome</keyword>
<evidence type="ECO:0000313" key="4">
    <source>
        <dbReference type="Proteomes" id="UP000014115"/>
    </source>
</evidence>
<dbReference type="InterPro" id="IPR027354">
    <property type="entry name" value="YcgL_dom"/>
</dbReference>
<protein>
    <recommendedName>
        <fullName evidence="1">YcgL domain-containing protein A10D4_09454</fullName>
    </recommendedName>
</protein>
<dbReference type="PROSITE" id="PS51648">
    <property type="entry name" value="YCGL"/>
    <property type="match status" value="1"/>
</dbReference>
<dbReference type="OrthoDB" id="7062382at2"/>
<gene>
    <name evidence="3" type="ORF">A10D4_09454</name>
</gene>
<name>K2KYN3_9GAMM</name>
<dbReference type="STRING" id="740709.A10D4_09454"/>
<dbReference type="PANTHER" id="PTHR38109">
    <property type="entry name" value="PROTEIN YCGL"/>
    <property type="match status" value="1"/>
</dbReference>
<dbReference type="AlphaFoldDB" id="K2KYN3"/>
<dbReference type="EMBL" id="AMRG01000011">
    <property type="protein sequence ID" value="EKE82820.1"/>
    <property type="molecule type" value="Genomic_DNA"/>
</dbReference>
<sequence length="91" mass="10313">MLCVVYRCRQKLDTYLYLPHGASFDELPESLQQLFAGATQVLTVNLAKPRNLARMTSVELVQRLTEQGYYVQLPPASENLLDTLPKSKAKE</sequence>
<dbReference type="PANTHER" id="PTHR38109:SF1">
    <property type="entry name" value="PROTEIN YCGL"/>
    <property type="match status" value="1"/>
</dbReference>
<dbReference type="HAMAP" id="MF_01866">
    <property type="entry name" value="UPF0745"/>
    <property type="match status" value="1"/>
</dbReference>
<dbReference type="Gene3D" id="3.10.510.20">
    <property type="entry name" value="YcgL domain"/>
    <property type="match status" value="1"/>
</dbReference>
<dbReference type="RefSeq" id="WP_008489175.1">
    <property type="nucleotide sequence ID" value="NZ_AMRG01000011.1"/>
</dbReference>
<organism evidence="3 4">
    <name type="scientific">Idiomarina xiamenensis 10-D-4</name>
    <dbReference type="NCBI Taxonomy" id="740709"/>
    <lineage>
        <taxon>Bacteria</taxon>
        <taxon>Pseudomonadati</taxon>
        <taxon>Pseudomonadota</taxon>
        <taxon>Gammaproteobacteria</taxon>
        <taxon>Alteromonadales</taxon>
        <taxon>Idiomarinaceae</taxon>
        <taxon>Idiomarina</taxon>
    </lineage>
</organism>
<evidence type="ECO:0000259" key="2">
    <source>
        <dbReference type="PROSITE" id="PS51648"/>
    </source>
</evidence>
<dbReference type="Proteomes" id="UP000014115">
    <property type="component" value="Unassembled WGS sequence"/>
</dbReference>
<dbReference type="PATRIC" id="fig|740709.3.peg.1914"/>
<comment type="caution">
    <text evidence="3">The sequence shown here is derived from an EMBL/GenBank/DDBJ whole genome shotgun (WGS) entry which is preliminary data.</text>
</comment>
<dbReference type="SUPFAM" id="SSF160191">
    <property type="entry name" value="YcgL-like"/>
    <property type="match status" value="1"/>
</dbReference>
<evidence type="ECO:0000256" key="1">
    <source>
        <dbReference type="HAMAP-Rule" id="MF_01866"/>
    </source>
</evidence>
<dbReference type="eggNOG" id="COG3100">
    <property type="taxonomic scope" value="Bacteria"/>
</dbReference>
<accession>K2KYN3</accession>
<dbReference type="Pfam" id="PF05166">
    <property type="entry name" value="YcgL"/>
    <property type="match status" value="1"/>
</dbReference>
<proteinExistence type="inferred from homology"/>
<reference evidence="3 4" key="1">
    <citation type="journal article" date="2012" name="J. Bacteriol.">
        <title>Genome Sequence of Idiomarina xiamenensis Type Strain 10-D-4.</title>
        <authorList>
            <person name="Lai Q."/>
            <person name="Wang L."/>
            <person name="Wang W."/>
            <person name="Shao Z."/>
        </authorList>
    </citation>
    <scope>NUCLEOTIDE SEQUENCE [LARGE SCALE GENOMIC DNA]</scope>
    <source>
        <strain evidence="3 4">10-D-4</strain>
    </source>
</reference>
<evidence type="ECO:0000313" key="3">
    <source>
        <dbReference type="EMBL" id="EKE82820.1"/>
    </source>
</evidence>
<dbReference type="InterPro" id="IPR038068">
    <property type="entry name" value="YcgL-like_sf"/>
</dbReference>